<accession>A0ABV6VZL2</accession>
<dbReference type="Proteomes" id="UP001592531">
    <property type="component" value="Unassembled WGS sequence"/>
</dbReference>
<proteinExistence type="predicted"/>
<comment type="caution">
    <text evidence="2">The sequence shown here is derived from an EMBL/GenBank/DDBJ whole genome shotgun (WGS) entry which is preliminary data.</text>
</comment>
<dbReference type="EMBL" id="JBHFAB010000016">
    <property type="protein sequence ID" value="MFC1419194.1"/>
    <property type="molecule type" value="Genomic_DNA"/>
</dbReference>
<feature type="domain" description="HTH arsR-type" evidence="1">
    <location>
        <begin position="20"/>
        <end position="104"/>
    </location>
</feature>
<dbReference type="RefSeq" id="WP_380538255.1">
    <property type="nucleotide sequence ID" value="NZ_JBHFAB010000016.1"/>
</dbReference>
<gene>
    <name evidence="2" type="ORF">ACEZDE_21520</name>
</gene>
<keyword evidence="3" id="KW-1185">Reference proteome</keyword>
<dbReference type="InterPro" id="IPR036390">
    <property type="entry name" value="WH_DNA-bd_sf"/>
</dbReference>
<dbReference type="SUPFAM" id="SSF46785">
    <property type="entry name" value="Winged helix' DNA-binding domain"/>
    <property type="match status" value="1"/>
</dbReference>
<organism evidence="2 3">
    <name type="scientific">Streptacidiphilus cavernicola</name>
    <dbReference type="NCBI Taxonomy" id="3342716"/>
    <lineage>
        <taxon>Bacteria</taxon>
        <taxon>Bacillati</taxon>
        <taxon>Actinomycetota</taxon>
        <taxon>Actinomycetes</taxon>
        <taxon>Kitasatosporales</taxon>
        <taxon>Streptomycetaceae</taxon>
        <taxon>Streptacidiphilus</taxon>
    </lineage>
</organism>
<dbReference type="Gene3D" id="1.10.10.10">
    <property type="entry name" value="Winged helix-like DNA-binding domain superfamily/Winged helix DNA-binding domain"/>
    <property type="match status" value="1"/>
</dbReference>
<evidence type="ECO:0000259" key="1">
    <source>
        <dbReference type="SMART" id="SM00418"/>
    </source>
</evidence>
<evidence type="ECO:0000313" key="3">
    <source>
        <dbReference type="Proteomes" id="UP001592531"/>
    </source>
</evidence>
<reference evidence="2 3" key="1">
    <citation type="submission" date="2024-09" db="EMBL/GenBank/DDBJ databases">
        <authorList>
            <person name="Lee S.D."/>
        </authorList>
    </citation>
    <scope>NUCLEOTIDE SEQUENCE [LARGE SCALE GENOMIC DNA]</scope>
    <source>
        <strain evidence="2 3">N8-3</strain>
    </source>
</reference>
<protein>
    <submittedName>
        <fullName evidence="2">Helix-turn-helix domain-containing protein</fullName>
    </submittedName>
</protein>
<dbReference type="InterPro" id="IPR001845">
    <property type="entry name" value="HTH_ArsR_DNA-bd_dom"/>
</dbReference>
<dbReference type="CDD" id="cd00090">
    <property type="entry name" value="HTH_ARSR"/>
    <property type="match status" value="1"/>
</dbReference>
<dbReference type="SMART" id="SM00418">
    <property type="entry name" value="HTH_ARSR"/>
    <property type="match status" value="1"/>
</dbReference>
<sequence>MSESRGSVPVVGLRIVDDIDTLKALADPIRVTILQVMMGRTGQDPRGWTAKELAAELDQPQTKLYRHIKHLEERGLLRVAETRLVSGITEQRYVAAQTDLQLSRELLGGEIDADDVAAAFGAAIGSYRDRFLTAVRSGGVRMNPGADAESHRKPLMMLGDVRLAPGRADEFHDRLAGLMAEYLQGPEQDDGIPVNVMLAVYCEDGPTGG</sequence>
<dbReference type="Pfam" id="PF12840">
    <property type="entry name" value="HTH_20"/>
    <property type="match status" value="1"/>
</dbReference>
<evidence type="ECO:0000313" key="2">
    <source>
        <dbReference type="EMBL" id="MFC1419194.1"/>
    </source>
</evidence>
<dbReference type="InterPro" id="IPR011991">
    <property type="entry name" value="ArsR-like_HTH"/>
</dbReference>
<dbReference type="InterPro" id="IPR036388">
    <property type="entry name" value="WH-like_DNA-bd_sf"/>
</dbReference>
<name>A0ABV6VZL2_9ACTN</name>